<dbReference type="GO" id="GO:0005874">
    <property type="term" value="C:microtubule"/>
    <property type="evidence" value="ECO:0007669"/>
    <property type="project" value="TreeGrafter"/>
</dbReference>
<sequence>MAPVCDTALADPLMLDKIDKLFACGVGELVDLPQIVVVGDQSSGKSSVLEGLIRKPLPRDSGLCTRFATQIVFRRAKIEGVEVSIIPDKDADAQHAARGEVIFHIAYSRESSNFSREERREEITAGEISALTDPLQYVVLLNRTATMAPSRIRLTIELPTNIVHNIDD</sequence>
<proteinExistence type="predicted"/>
<dbReference type="InterPro" id="IPR022812">
    <property type="entry name" value="Dynamin"/>
</dbReference>
<accession>A0A2H1GKJ2</accession>
<dbReference type="EMBL" id="LT854258">
    <property type="protein sequence ID" value="SMR54093.1"/>
    <property type="molecule type" value="Genomic_DNA"/>
</dbReference>
<dbReference type="SUPFAM" id="SSF52540">
    <property type="entry name" value="P-loop containing nucleoside triphosphate hydrolases"/>
    <property type="match status" value="1"/>
</dbReference>
<dbReference type="GO" id="GO:0008017">
    <property type="term" value="F:microtubule binding"/>
    <property type="evidence" value="ECO:0007669"/>
    <property type="project" value="TreeGrafter"/>
</dbReference>
<dbReference type="InterPro" id="IPR027417">
    <property type="entry name" value="P-loop_NTPase"/>
</dbReference>
<organism evidence="2 3">
    <name type="scientific">Zymoseptoria tritici ST99CH_1E4</name>
    <dbReference type="NCBI Taxonomy" id="1276532"/>
    <lineage>
        <taxon>Eukaryota</taxon>
        <taxon>Fungi</taxon>
        <taxon>Dikarya</taxon>
        <taxon>Ascomycota</taxon>
        <taxon>Pezizomycotina</taxon>
        <taxon>Dothideomycetes</taxon>
        <taxon>Dothideomycetidae</taxon>
        <taxon>Mycosphaerellales</taxon>
        <taxon>Mycosphaerellaceae</taxon>
        <taxon>Zymoseptoria</taxon>
    </lineage>
</organism>
<evidence type="ECO:0000313" key="3">
    <source>
        <dbReference type="Proteomes" id="UP000245764"/>
    </source>
</evidence>
<dbReference type="AlphaFoldDB" id="A0A2H1GKJ2"/>
<evidence type="ECO:0000313" key="2">
    <source>
        <dbReference type="EMBL" id="SMR54093.1"/>
    </source>
</evidence>
<feature type="domain" description="Dynamin N-terminal" evidence="1">
    <location>
        <begin position="35"/>
        <end position="80"/>
    </location>
</feature>
<name>A0A2H1GKJ2_ZYMTR</name>
<dbReference type="Proteomes" id="UP000245764">
    <property type="component" value="Chromosome 6"/>
</dbReference>
<dbReference type="PANTHER" id="PTHR11566">
    <property type="entry name" value="DYNAMIN"/>
    <property type="match status" value="1"/>
</dbReference>
<dbReference type="InterPro" id="IPR019762">
    <property type="entry name" value="Dynamin_GTPase_CS"/>
</dbReference>
<dbReference type="PANTHER" id="PTHR11566:SF21">
    <property type="entry name" value="DYNAMIN RELATED PROTEIN 1, ISOFORM A"/>
    <property type="match status" value="1"/>
</dbReference>
<evidence type="ECO:0000259" key="1">
    <source>
        <dbReference type="Pfam" id="PF00350"/>
    </source>
</evidence>
<protein>
    <recommendedName>
        <fullName evidence="1">Dynamin N-terminal domain-containing protein</fullName>
    </recommendedName>
</protein>
<dbReference type="InterPro" id="IPR045063">
    <property type="entry name" value="Dynamin_N"/>
</dbReference>
<dbReference type="GO" id="GO:0005737">
    <property type="term" value="C:cytoplasm"/>
    <property type="evidence" value="ECO:0007669"/>
    <property type="project" value="TreeGrafter"/>
</dbReference>
<dbReference type="GO" id="GO:0016020">
    <property type="term" value="C:membrane"/>
    <property type="evidence" value="ECO:0007669"/>
    <property type="project" value="TreeGrafter"/>
</dbReference>
<dbReference type="PRINTS" id="PR00195">
    <property type="entry name" value="DYNAMIN"/>
</dbReference>
<dbReference type="PROSITE" id="PS00410">
    <property type="entry name" value="G_DYNAMIN_1"/>
    <property type="match status" value="1"/>
</dbReference>
<gene>
    <name evidence="2" type="ORF">ZT1E4_G6937</name>
</gene>
<reference evidence="3" key="1">
    <citation type="submission" date="2017-05" db="EMBL/GenBank/DDBJ databases">
        <authorList>
            <person name="Song R."/>
            <person name="Chenine A.L."/>
            <person name="Ruprecht R.M."/>
        </authorList>
    </citation>
    <scope>NUCLEOTIDE SEQUENCE [LARGE SCALE GENOMIC DNA]</scope>
</reference>
<dbReference type="Pfam" id="PF00350">
    <property type="entry name" value="Dynamin_N"/>
    <property type="match status" value="1"/>
</dbReference>
<dbReference type="Gene3D" id="3.40.50.300">
    <property type="entry name" value="P-loop containing nucleotide triphosphate hydrolases"/>
    <property type="match status" value="1"/>
</dbReference>
<dbReference type="GO" id="GO:0003924">
    <property type="term" value="F:GTPase activity"/>
    <property type="evidence" value="ECO:0007669"/>
    <property type="project" value="TreeGrafter"/>
</dbReference>